<dbReference type="Proteomes" id="UP000460626">
    <property type="component" value="Unassembled WGS sequence"/>
</dbReference>
<evidence type="ECO:0000256" key="1">
    <source>
        <dbReference type="ARBA" id="ARBA00004651"/>
    </source>
</evidence>
<comment type="caution">
    <text evidence="6">Lacks conserved residue(s) required for the propagation of feature annotation.</text>
</comment>
<evidence type="ECO:0000256" key="2">
    <source>
        <dbReference type="ARBA" id="ARBA00022475"/>
    </source>
</evidence>
<feature type="transmembrane region" description="Helical" evidence="6">
    <location>
        <begin position="55"/>
        <end position="80"/>
    </location>
</feature>
<feature type="domain" description="VTT" evidence="7">
    <location>
        <begin position="49"/>
        <end position="159"/>
    </location>
</feature>
<gene>
    <name evidence="8" type="ORF">GRI62_12170</name>
</gene>
<dbReference type="GO" id="GO:0005886">
    <property type="term" value="C:plasma membrane"/>
    <property type="evidence" value="ECO:0007669"/>
    <property type="project" value="UniProtKB-SubCell"/>
</dbReference>
<dbReference type="InterPro" id="IPR015414">
    <property type="entry name" value="TMEM64"/>
</dbReference>
<dbReference type="PANTHER" id="PTHR12677">
    <property type="entry name" value="GOLGI APPARATUS MEMBRANE PROTEIN TVP38-RELATED"/>
    <property type="match status" value="1"/>
</dbReference>
<dbReference type="EMBL" id="WTYH01000001">
    <property type="protein sequence ID" value="MXO94352.1"/>
    <property type="molecule type" value="Genomic_DNA"/>
</dbReference>
<comment type="subcellular location">
    <subcellularLocation>
        <location evidence="1 6">Cell membrane</location>
        <topology evidence="1 6">Multi-pass membrane protein</topology>
    </subcellularLocation>
</comment>
<protein>
    <recommendedName>
        <fullName evidence="6">TVP38/TMEM64 family membrane protein</fullName>
    </recommendedName>
</protein>
<comment type="caution">
    <text evidence="8">The sequence shown here is derived from an EMBL/GenBank/DDBJ whole genome shotgun (WGS) entry which is preliminary data.</text>
</comment>
<keyword evidence="9" id="KW-1185">Reference proteome</keyword>
<proteinExistence type="inferred from homology"/>
<evidence type="ECO:0000256" key="6">
    <source>
        <dbReference type="RuleBase" id="RU366058"/>
    </source>
</evidence>
<comment type="similarity">
    <text evidence="6">Belongs to the TVP38/TMEM64 family.</text>
</comment>
<evidence type="ECO:0000256" key="5">
    <source>
        <dbReference type="ARBA" id="ARBA00023136"/>
    </source>
</evidence>
<name>A0A845A4K2_9SPHN</name>
<dbReference type="Pfam" id="PF09335">
    <property type="entry name" value="VTT_dom"/>
    <property type="match status" value="1"/>
</dbReference>
<organism evidence="8 9">
    <name type="scientific">Aurantiacibacter arachoides</name>
    <dbReference type="NCBI Taxonomy" id="1850444"/>
    <lineage>
        <taxon>Bacteria</taxon>
        <taxon>Pseudomonadati</taxon>
        <taxon>Pseudomonadota</taxon>
        <taxon>Alphaproteobacteria</taxon>
        <taxon>Sphingomonadales</taxon>
        <taxon>Erythrobacteraceae</taxon>
        <taxon>Aurantiacibacter</taxon>
    </lineage>
</organism>
<evidence type="ECO:0000259" key="7">
    <source>
        <dbReference type="Pfam" id="PF09335"/>
    </source>
</evidence>
<feature type="transmembrane region" description="Helical" evidence="6">
    <location>
        <begin position="138"/>
        <end position="158"/>
    </location>
</feature>
<dbReference type="OrthoDB" id="7407683at2"/>
<accession>A0A845A4K2</accession>
<sequence>MDTTIAAWLPMPLLESLAASPWGPFVLPALIASLTAGFVGFSIPGTIAPMSFISGLLLGIGGILVVALGVLVGSHVLFLASRRWLAGIMQERFGDRLKSVSEHLGRRGPVYVVIARLTGVPHVVVTAGCAATPITSRAFLAASLIGMLPAITLAHMAGHAL</sequence>
<keyword evidence="2 6" id="KW-1003">Cell membrane</keyword>
<reference evidence="8 9" key="1">
    <citation type="submission" date="2019-12" db="EMBL/GenBank/DDBJ databases">
        <title>Genomic-based taxomic classification of the family Erythrobacteraceae.</title>
        <authorList>
            <person name="Xu L."/>
        </authorList>
    </citation>
    <scope>NUCLEOTIDE SEQUENCE [LARGE SCALE GENOMIC DNA]</scope>
    <source>
        <strain evidence="8 9">RC4-10-4</strain>
    </source>
</reference>
<dbReference type="AlphaFoldDB" id="A0A845A4K2"/>
<evidence type="ECO:0000256" key="3">
    <source>
        <dbReference type="ARBA" id="ARBA00022692"/>
    </source>
</evidence>
<keyword evidence="5 6" id="KW-0472">Membrane</keyword>
<dbReference type="PANTHER" id="PTHR12677:SF59">
    <property type="entry name" value="GOLGI APPARATUS MEMBRANE PROTEIN TVP38-RELATED"/>
    <property type="match status" value="1"/>
</dbReference>
<evidence type="ECO:0000256" key="4">
    <source>
        <dbReference type="ARBA" id="ARBA00022989"/>
    </source>
</evidence>
<evidence type="ECO:0000313" key="9">
    <source>
        <dbReference type="Proteomes" id="UP000460626"/>
    </source>
</evidence>
<dbReference type="InterPro" id="IPR032816">
    <property type="entry name" value="VTT_dom"/>
</dbReference>
<keyword evidence="3 6" id="KW-0812">Transmembrane</keyword>
<feature type="transmembrane region" description="Helical" evidence="6">
    <location>
        <begin position="22"/>
        <end position="43"/>
    </location>
</feature>
<dbReference type="RefSeq" id="WP_131453580.1">
    <property type="nucleotide sequence ID" value="NZ_BMJK01000002.1"/>
</dbReference>
<keyword evidence="4 6" id="KW-1133">Transmembrane helix</keyword>
<evidence type="ECO:0000313" key="8">
    <source>
        <dbReference type="EMBL" id="MXO94352.1"/>
    </source>
</evidence>